<feature type="region of interest" description="Disordered" evidence="1">
    <location>
        <begin position="1"/>
        <end position="37"/>
    </location>
</feature>
<reference evidence="2 3" key="1">
    <citation type="submission" date="2021-03" db="EMBL/GenBank/DDBJ databases">
        <authorList>
            <person name="Shang D.-D."/>
            <person name="Du Z.-J."/>
            <person name="Chen G.-J."/>
        </authorList>
    </citation>
    <scope>NUCLEOTIDE SEQUENCE [LARGE SCALE GENOMIC DNA]</scope>
    <source>
        <strain evidence="2 3">F1192</strain>
    </source>
</reference>
<keyword evidence="3" id="KW-1185">Reference proteome</keyword>
<gene>
    <name evidence="2" type="ORF">J3492_01020</name>
</gene>
<accession>A0ABS3NK72</accession>
<comment type="caution">
    <text evidence="2">The sequence shown here is derived from an EMBL/GenBank/DDBJ whole genome shotgun (WGS) entry which is preliminary data.</text>
</comment>
<organism evidence="2 3">
    <name type="scientific">Psychrobacter coccoides</name>
    <dbReference type="NCBI Taxonomy" id="2818440"/>
    <lineage>
        <taxon>Bacteria</taxon>
        <taxon>Pseudomonadati</taxon>
        <taxon>Pseudomonadota</taxon>
        <taxon>Gammaproteobacteria</taxon>
        <taxon>Moraxellales</taxon>
        <taxon>Moraxellaceae</taxon>
        <taxon>Psychrobacter</taxon>
    </lineage>
</organism>
<protein>
    <submittedName>
        <fullName evidence="2">Uncharacterized protein</fullName>
    </submittedName>
</protein>
<sequence length="88" mass="9900">MSNNDKQSDKKQSSAAHSSADNVAQHLRALGDDDTRETRYYSQEQAFSADELSSVINEARLNELLAQSDEFLNSLSGEIEDFDEEDDR</sequence>
<feature type="compositionally biased region" description="Basic and acidic residues" evidence="1">
    <location>
        <begin position="1"/>
        <end position="12"/>
    </location>
</feature>
<dbReference type="Proteomes" id="UP000664554">
    <property type="component" value="Unassembled WGS sequence"/>
</dbReference>
<evidence type="ECO:0000256" key="1">
    <source>
        <dbReference type="SAM" id="MobiDB-lite"/>
    </source>
</evidence>
<evidence type="ECO:0000313" key="3">
    <source>
        <dbReference type="Proteomes" id="UP000664554"/>
    </source>
</evidence>
<proteinExistence type="predicted"/>
<dbReference type="RefSeq" id="WP_207988802.1">
    <property type="nucleotide sequence ID" value="NZ_JAGBKM010000001.1"/>
</dbReference>
<feature type="compositionally biased region" description="Polar residues" evidence="1">
    <location>
        <begin position="13"/>
        <end position="22"/>
    </location>
</feature>
<evidence type="ECO:0000313" key="2">
    <source>
        <dbReference type="EMBL" id="MBO1529796.1"/>
    </source>
</evidence>
<dbReference type="EMBL" id="JAGBKM010000001">
    <property type="protein sequence ID" value="MBO1529796.1"/>
    <property type="molecule type" value="Genomic_DNA"/>
</dbReference>
<name>A0ABS3NK72_9GAMM</name>